<proteinExistence type="predicted"/>
<sequence length="105" mass="12166">MQSILAFPVFLQRPEVIVHAPNTAAMDWFVIATLCFFFFLLGCFATAAWQIWRRATRPEPHIRLLMELSESTEDKIIQAAEEAPPDKSPTDPPTPWEKPPDWWKQ</sequence>
<dbReference type="OrthoDB" id="9935239at2"/>
<dbReference type="RefSeq" id="WP_078811981.1">
    <property type="nucleotide sequence ID" value="NZ_FUYE01000002.1"/>
</dbReference>
<feature type="region of interest" description="Disordered" evidence="1">
    <location>
        <begin position="76"/>
        <end position="105"/>
    </location>
</feature>
<feature type="transmembrane region" description="Helical" evidence="2">
    <location>
        <begin position="28"/>
        <end position="52"/>
    </location>
</feature>
<keyword evidence="4" id="KW-1185">Reference proteome</keyword>
<dbReference type="Proteomes" id="UP000190774">
    <property type="component" value="Unassembled WGS sequence"/>
</dbReference>
<keyword evidence="2" id="KW-0472">Membrane</keyword>
<accession>A0A1T4WW57</accession>
<evidence type="ECO:0000313" key="4">
    <source>
        <dbReference type="Proteomes" id="UP000190774"/>
    </source>
</evidence>
<dbReference type="EMBL" id="FUYE01000002">
    <property type="protein sequence ID" value="SKA81556.1"/>
    <property type="molecule type" value="Genomic_DNA"/>
</dbReference>
<gene>
    <name evidence="3" type="ORF">SAMN02745166_00777</name>
</gene>
<reference evidence="4" key="1">
    <citation type="submission" date="2017-02" db="EMBL/GenBank/DDBJ databases">
        <authorList>
            <person name="Varghese N."/>
            <person name="Submissions S."/>
        </authorList>
    </citation>
    <scope>NUCLEOTIDE SEQUENCE [LARGE SCALE GENOMIC DNA]</scope>
    <source>
        <strain evidence="4">ATCC 700200</strain>
    </source>
</reference>
<name>A0A1T4WW57_9BACT</name>
<keyword evidence="2" id="KW-0812">Transmembrane</keyword>
<keyword evidence="2" id="KW-1133">Transmembrane helix</keyword>
<dbReference type="STRING" id="48467.SAMN02745166_00777"/>
<organism evidence="3 4">
    <name type="scientific">Prosthecobacter debontii</name>
    <dbReference type="NCBI Taxonomy" id="48467"/>
    <lineage>
        <taxon>Bacteria</taxon>
        <taxon>Pseudomonadati</taxon>
        <taxon>Verrucomicrobiota</taxon>
        <taxon>Verrucomicrobiia</taxon>
        <taxon>Verrucomicrobiales</taxon>
        <taxon>Verrucomicrobiaceae</taxon>
        <taxon>Prosthecobacter</taxon>
    </lineage>
</organism>
<evidence type="ECO:0000256" key="1">
    <source>
        <dbReference type="SAM" id="MobiDB-lite"/>
    </source>
</evidence>
<evidence type="ECO:0000313" key="3">
    <source>
        <dbReference type="EMBL" id="SKA81556.1"/>
    </source>
</evidence>
<protein>
    <submittedName>
        <fullName evidence="3">Uncharacterized protein</fullName>
    </submittedName>
</protein>
<evidence type="ECO:0000256" key="2">
    <source>
        <dbReference type="SAM" id="Phobius"/>
    </source>
</evidence>
<dbReference type="AlphaFoldDB" id="A0A1T4WW57"/>